<comment type="similarity">
    <text evidence="2">Belongs to the HAD-like hydrolase superfamily. CbbY/CbbZ/Gph/YieH family.</text>
</comment>
<dbReference type="InterPro" id="IPR036412">
    <property type="entry name" value="HAD-like_sf"/>
</dbReference>
<organism evidence="5 6">
    <name type="scientific">Frateuria flava</name>
    <dbReference type="NCBI Taxonomy" id="2821489"/>
    <lineage>
        <taxon>Bacteria</taxon>
        <taxon>Pseudomonadati</taxon>
        <taxon>Pseudomonadota</taxon>
        <taxon>Gammaproteobacteria</taxon>
        <taxon>Lysobacterales</taxon>
        <taxon>Rhodanobacteraceae</taxon>
        <taxon>Frateuria</taxon>
    </lineage>
</organism>
<accession>A0ABS4DKK0</accession>
<evidence type="ECO:0000256" key="4">
    <source>
        <dbReference type="ARBA" id="ARBA00022842"/>
    </source>
</evidence>
<dbReference type="SFLD" id="SFLDS00003">
    <property type="entry name" value="Haloacid_Dehalogenase"/>
    <property type="match status" value="1"/>
</dbReference>
<evidence type="ECO:0000313" key="6">
    <source>
        <dbReference type="Proteomes" id="UP000823790"/>
    </source>
</evidence>
<dbReference type="CDD" id="cd07526">
    <property type="entry name" value="HAD_BPGM_like"/>
    <property type="match status" value="1"/>
</dbReference>
<dbReference type="GO" id="GO:0016787">
    <property type="term" value="F:hydrolase activity"/>
    <property type="evidence" value="ECO:0007669"/>
    <property type="project" value="UniProtKB-KW"/>
</dbReference>
<dbReference type="Gene3D" id="3.40.50.1000">
    <property type="entry name" value="HAD superfamily/HAD-like"/>
    <property type="match status" value="1"/>
</dbReference>
<keyword evidence="3" id="KW-0479">Metal-binding</keyword>
<dbReference type="NCBIfam" id="TIGR01509">
    <property type="entry name" value="HAD-SF-IA-v3"/>
    <property type="match status" value="1"/>
</dbReference>
<dbReference type="EMBL" id="JAGJRS010000010">
    <property type="protein sequence ID" value="MBP1473578.1"/>
    <property type="molecule type" value="Genomic_DNA"/>
</dbReference>
<evidence type="ECO:0000313" key="5">
    <source>
        <dbReference type="EMBL" id="MBP1473578.1"/>
    </source>
</evidence>
<protein>
    <submittedName>
        <fullName evidence="5">HAD family hydrolase</fullName>
    </submittedName>
</protein>
<evidence type="ECO:0000256" key="1">
    <source>
        <dbReference type="ARBA" id="ARBA00001946"/>
    </source>
</evidence>
<dbReference type="Proteomes" id="UP000823790">
    <property type="component" value="Unassembled WGS sequence"/>
</dbReference>
<dbReference type="SFLD" id="SFLDG01135">
    <property type="entry name" value="C1.5.6:_HAD__Beta-PGM__Phospha"/>
    <property type="match status" value="1"/>
</dbReference>
<comment type="caution">
    <text evidence="5">The sequence shown here is derived from an EMBL/GenBank/DDBJ whole genome shotgun (WGS) entry which is preliminary data.</text>
</comment>
<proteinExistence type="inferred from homology"/>
<name>A0ABS4DKK0_9GAMM</name>
<evidence type="ECO:0000256" key="3">
    <source>
        <dbReference type="ARBA" id="ARBA00022723"/>
    </source>
</evidence>
<keyword evidence="6" id="KW-1185">Reference proteome</keyword>
<keyword evidence="4" id="KW-0460">Magnesium</keyword>
<dbReference type="RefSeq" id="WP_209616566.1">
    <property type="nucleotide sequence ID" value="NZ_JAGJRS010000010.1"/>
</dbReference>
<reference evidence="5 6" key="1">
    <citation type="submission" date="2021-04" db="EMBL/GenBank/DDBJ databases">
        <authorList>
            <person name="Huq M.A."/>
        </authorList>
    </citation>
    <scope>NUCLEOTIDE SEQUENCE [LARGE SCALE GENOMIC DNA]</scope>
    <source>
        <strain evidence="5 6">MAH-13</strain>
    </source>
</reference>
<dbReference type="Gene3D" id="1.10.150.240">
    <property type="entry name" value="Putative phosphatase, domain 2"/>
    <property type="match status" value="1"/>
</dbReference>
<dbReference type="SUPFAM" id="SSF56784">
    <property type="entry name" value="HAD-like"/>
    <property type="match status" value="1"/>
</dbReference>
<dbReference type="PANTHER" id="PTHR46193">
    <property type="entry name" value="6-PHOSPHOGLUCONATE PHOSPHATASE"/>
    <property type="match status" value="1"/>
</dbReference>
<dbReference type="InterPro" id="IPR023214">
    <property type="entry name" value="HAD_sf"/>
</dbReference>
<keyword evidence="5" id="KW-0378">Hydrolase</keyword>
<dbReference type="InterPro" id="IPR023198">
    <property type="entry name" value="PGP-like_dom2"/>
</dbReference>
<comment type="cofactor">
    <cofactor evidence="1">
        <name>Mg(2+)</name>
        <dbReference type="ChEBI" id="CHEBI:18420"/>
    </cofactor>
</comment>
<evidence type="ECO:0000256" key="2">
    <source>
        <dbReference type="ARBA" id="ARBA00006171"/>
    </source>
</evidence>
<gene>
    <name evidence="5" type="ORF">J7I44_04655</name>
</gene>
<sequence>MNIPPPGVVIFDCDGVLVDSEPIANRVFARMLAEQGLVFDARQMDELFLGRTMAHCLALVADRLGHALPDDFEARHDRHLFDALAAELAPVPGVVQVLDGLALPFCVASNGGPDKVRLSLERVGLLPRFEGRLFSAAEVARGKPAPDLFLHAARAMGVAPAACVVVEDSPAGVAGGVAAGMTVLGFAAHTPVARLRDAGAHRIFTAMSQLPALLDAMAPTGATASL</sequence>
<dbReference type="Pfam" id="PF00702">
    <property type="entry name" value="Hydrolase"/>
    <property type="match status" value="1"/>
</dbReference>
<dbReference type="InterPro" id="IPR006439">
    <property type="entry name" value="HAD-SF_hydro_IA"/>
</dbReference>
<dbReference type="InterPro" id="IPR051600">
    <property type="entry name" value="Beta-PGM-like"/>
</dbReference>
<dbReference type="SFLD" id="SFLDG01129">
    <property type="entry name" value="C1.5:_HAD__Beta-PGM__Phosphata"/>
    <property type="match status" value="1"/>
</dbReference>
<dbReference type="PANTHER" id="PTHR46193:SF10">
    <property type="entry name" value="6-PHOSPHOGLUCONATE PHOSPHATASE"/>
    <property type="match status" value="1"/>
</dbReference>